<dbReference type="KEGG" id="btha:DR62_07185"/>
<dbReference type="EMBL" id="QXCT01000001">
    <property type="protein sequence ID" value="MDW9252325.1"/>
    <property type="molecule type" value="Genomic_DNA"/>
</dbReference>
<dbReference type="InterPro" id="IPR053876">
    <property type="entry name" value="Phage_int_M"/>
</dbReference>
<dbReference type="Proteomes" id="UP001272137">
    <property type="component" value="Unassembled WGS sequence"/>
</dbReference>
<reference evidence="3" key="1">
    <citation type="submission" date="2018-08" db="EMBL/GenBank/DDBJ databases">
        <title>Identification of Burkholderia cepacia strains that express a Burkholderia pseudomallei-like capsular polysaccharide.</title>
        <authorList>
            <person name="Burtnick M.N."/>
            <person name="Vongsouvath M."/>
            <person name="Newton P."/>
            <person name="Wuthiekanun V."/>
            <person name="Limmathurotsakul D."/>
            <person name="Brett P.J."/>
            <person name="Chantratita N."/>
            <person name="Dance D.A."/>
        </authorList>
    </citation>
    <scope>NUCLEOTIDE SEQUENCE</scope>
    <source>
        <strain evidence="3">SBXCC001</strain>
    </source>
</reference>
<evidence type="ECO:0000313" key="4">
    <source>
        <dbReference type="Proteomes" id="UP001272137"/>
    </source>
</evidence>
<keyword evidence="1" id="KW-0238">DNA-binding</keyword>
<name>A0AAW9CMZ1_BURTH</name>
<dbReference type="RefSeq" id="WP_009899418.1">
    <property type="nucleotide sequence ID" value="NZ_CP008915.2"/>
</dbReference>
<dbReference type="Pfam" id="PF22022">
    <property type="entry name" value="Phage_int_M"/>
    <property type="match status" value="1"/>
</dbReference>
<proteinExistence type="predicted"/>
<organism evidence="3 4">
    <name type="scientific">Burkholderia thailandensis</name>
    <dbReference type="NCBI Taxonomy" id="57975"/>
    <lineage>
        <taxon>Bacteria</taxon>
        <taxon>Pseudomonadati</taxon>
        <taxon>Pseudomonadota</taxon>
        <taxon>Betaproteobacteria</taxon>
        <taxon>Burkholderiales</taxon>
        <taxon>Burkholderiaceae</taxon>
        <taxon>Burkholderia</taxon>
        <taxon>pseudomallei group</taxon>
    </lineage>
</organism>
<dbReference type="InterPro" id="IPR010998">
    <property type="entry name" value="Integrase_recombinase_N"/>
</dbReference>
<accession>A0AAW9CMZ1</accession>
<evidence type="ECO:0000259" key="2">
    <source>
        <dbReference type="Pfam" id="PF22022"/>
    </source>
</evidence>
<gene>
    <name evidence="3" type="ORF">C7S16_6654</name>
</gene>
<sequence>MTFKQAAEACIADRTSTWRNTKRAMQWTTRLETYAYPVIGDVDVRDVDIEMIVRVLQPSG</sequence>
<dbReference type="AlphaFoldDB" id="A0AAW9CMZ1"/>
<dbReference type="Gene3D" id="1.10.150.130">
    <property type="match status" value="1"/>
</dbReference>
<feature type="domain" description="Phage integrase central" evidence="2">
    <location>
        <begin position="3"/>
        <end position="58"/>
    </location>
</feature>
<evidence type="ECO:0000313" key="3">
    <source>
        <dbReference type="EMBL" id="MDW9252325.1"/>
    </source>
</evidence>
<protein>
    <submittedName>
        <fullName evidence="3">Integrase</fullName>
    </submittedName>
</protein>
<comment type="caution">
    <text evidence="3">The sequence shown here is derived from an EMBL/GenBank/DDBJ whole genome shotgun (WGS) entry which is preliminary data.</text>
</comment>
<dbReference type="GO" id="GO:0003677">
    <property type="term" value="F:DNA binding"/>
    <property type="evidence" value="ECO:0007669"/>
    <property type="project" value="UniProtKB-KW"/>
</dbReference>
<evidence type="ECO:0000256" key="1">
    <source>
        <dbReference type="ARBA" id="ARBA00023125"/>
    </source>
</evidence>